<name>A0A059KKF6_9BURK</name>
<dbReference type="EMBL" id="AZRA01000070">
    <property type="protein sequence ID" value="KDB51699.1"/>
    <property type="molecule type" value="Genomic_DNA"/>
</dbReference>
<reference evidence="1 2" key="1">
    <citation type="journal article" date="2014" name="FEMS Microbiol. Ecol.">
        <title>Sphaerotilus natans encrusted with nanoball-shaped Fe(III) oxide minerals formed by nitrate-reducing mixotrophic Fe(II) oxidation.</title>
        <authorList>
            <person name="Park S."/>
            <person name="Kim D.H."/>
            <person name="Lee J.H."/>
            <person name="Hur H.G."/>
        </authorList>
    </citation>
    <scope>NUCLEOTIDE SEQUENCE [LARGE SCALE GENOMIC DNA]</scope>
    <source>
        <strain evidence="1 2">DSM 6575</strain>
    </source>
</reference>
<keyword evidence="2" id="KW-1185">Reference proteome</keyword>
<dbReference type="Proteomes" id="UP000026714">
    <property type="component" value="Unassembled WGS sequence"/>
</dbReference>
<evidence type="ECO:0000313" key="1">
    <source>
        <dbReference type="EMBL" id="KDB51699.1"/>
    </source>
</evidence>
<organism evidence="1 2">
    <name type="scientific">Sphaerotilus natans subsp. natans DSM 6575</name>
    <dbReference type="NCBI Taxonomy" id="1286631"/>
    <lineage>
        <taxon>Bacteria</taxon>
        <taxon>Pseudomonadati</taxon>
        <taxon>Pseudomonadota</taxon>
        <taxon>Betaproteobacteria</taxon>
        <taxon>Burkholderiales</taxon>
        <taxon>Sphaerotilaceae</taxon>
        <taxon>Sphaerotilus</taxon>
    </lineage>
</organism>
<evidence type="ECO:0000313" key="2">
    <source>
        <dbReference type="Proteomes" id="UP000026714"/>
    </source>
</evidence>
<accession>A0A059KKF6</accession>
<dbReference type="AlphaFoldDB" id="A0A059KKF6"/>
<proteinExistence type="predicted"/>
<protein>
    <submittedName>
        <fullName evidence="1">Uncharacterized protein</fullName>
    </submittedName>
</protein>
<comment type="caution">
    <text evidence="1">The sequence shown here is derived from an EMBL/GenBank/DDBJ whole genome shotgun (WGS) entry which is preliminary data.</text>
</comment>
<sequence length="37" mass="4206">MIRCGRIGMERSVHAGGGKVDEVRVFRDAPRHHMTSR</sequence>
<gene>
    <name evidence="1" type="ORF">X805_27260</name>
</gene>